<dbReference type="GO" id="GO:0006355">
    <property type="term" value="P:regulation of DNA-templated transcription"/>
    <property type="evidence" value="ECO:0007669"/>
    <property type="project" value="InterPro"/>
</dbReference>
<dbReference type="CDD" id="cd06170">
    <property type="entry name" value="LuxR_C_like"/>
    <property type="match status" value="1"/>
</dbReference>
<dbReference type="PROSITE" id="PS50043">
    <property type="entry name" value="HTH_LUXR_2"/>
    <property type="match status" value="1"/>
</dbReference>
<gene>
    <name evidence="5" type="ORF">DVH02_05475</name>
</gene>
<keyword evidence="2" id="KW-0597">Phosphoprotein</keyword>
<dbReference type="PANTHER" id="PTHR43214:SF42">
    <property type="entry name" value="TRANSCRIPTIONAL REGULATORY PROTEIN DESR"/>
    <property type="match status" value="1"/>
</dbReference>
<dbReference type="InterPro" id="IPR001789">
    <property type="entry name" value="Sig_transdc_resp-reg_receiver"/>
</dbReference>
<reference evidence="5 6" key="1">
    <citation type="submission" date="2018-07" db="EMBL/GenBank/DDBJ databases">
        <title>Streptomyces species from bats.</title>
        <authorList>
            <person name="Dunlap C."/>
        </authorList>
    </citation>
    <scope>NUCLEOTIDE SEQUENCE [LARGE SCALE GENOMIC DNA]</scope>
    <source>
        <strain evidence="5 6">AC230</strain>
    </source>
</reference>
<accession>A0A370BEJ7</accession>
<evidence type="ECO:0000256" key="1">
    <source>
        <dbReference type="ARBA" id="ARBA00023125"/>
    </source>
</evidence>
<organism evidence="5 6">
    <name type="scientific">Streptomyces corynorhini</name>
    <dbReference type="NCBI Taxonomy" id="2282652"/>
    <lineage>
        <taxon>Bacteria</taxon>
        <taxon>Bacillati</taxon>
        <taxon>Actinomycetota</taxon>
        <taxon>Actinomycetes</taxon>
        <taxon>Kitasatosporales</taxon>
        <taxon>Streptomycetaceae</taxon>
        <taxon>Streptomyces</taxon>
    </lineage>
</organism>
<dbReference type="InterPro" id="IPR016032">
    <property type="entry name" value="Sig_transdc_resp-reg_C-effctor"/>
</dbReference>
<dbReference type="GO" id="GO:0003677">
    <property type="term" value="F:DNA binding"/>
    <property type="evidence" value="ECO:0007669"/>
    <property type="project" value="UniProtKB-KW"/>
</dbReference>
<proteinExistence type="predicted"/>
<evidence type="ECO:0000313" key="5">
    <source>
        <dbReference type="EMBL" id="RDG39102.1"/>
    </source>
</evidence>
<keyword evidence="6" id="KW-1185">Reference proteome</keyword>
<dbReference type="InterPro" id="IPR011006">
    <property type="entry name" value="CheY-like_superfamily"/>
</dbReference>
<dbReference type="AlphaFoldDB" id="A0A370BEJ7"/>
<dbReference type="PRINTS" id="PR00038">
    <property type="entry name" value="HTHLUXR"/>
</dbReference>
<evidence type="ECO:0000259" key="3">
    <source>
        <dbReference type="PROSITE" id="PS50043"/>
    </source>
</evidence>
<dbReference type="Proteomes" id="UP000253741">
    <property type="component" value="Unassembled WGS sequence"/>
</dbReference>
<comment type="caution">
    <text evidence="5">The sequence shown here is derived from an EMBL/GenBank/DDBJ whole genome shotgun (WGS) entry which is preliminary data.</text>
</comment>
<dbReference type="Gene3D" id="3.40.50.2300">
    <property type="match status" value="1"/>
</dbReference>
<evidence type="ECO:0000256" key="2">
    <source>
        <dbReference type="PROSITE-ProRule" id="PRU00169"/>
    </source>
</evidence>
<sequence length="201" mass="21610">MIRVLVVHKLGLFRSALVALLRPEATLDVSSASGRTAFRGAYGVPPHVYVADIDCLDSPGYREETGFTRDDLGYDPALLVLASSRKPGALRKAFDAGALGYVSKDGEPGRLVEGIHKVARGERFVDETLAFDFLQAAKMPLTPRELSVLALAAEGAPIDEIARSLHLSNGTIRNYLAAAIRKVGGRNRLDAIRISQGAGWL</sequence>
<dbReference type="OrthoDB" id="9808843at2"/>
<feature type="modified residue" description="4-aspartylphosphate" evidence="2">
    <location>
        <position position="52"/>
    </location>
</feature>
<dbReference type="InterPro" id="IPR000792">
    <property type="entry name" value="Tscrpt_reg_LuxR_C"/>
</dbReference>
<keyword evidence="1 5" id="KW-0238">DNA-binding</keyword>
<evidence type="ECO:0000313" key="6">
    <source>
        <dbReference type="Proteomes" id="UP000253741"/>
    </source>
</evidence>
<dbReference type="Pfam" id="PF00196">
    <property type="entry name" value="GerE"/>
    <property type="match status" value="1"/>
</dbReference>
<dbReference type="GO" id="GO:0000160">
    <property type="term" value="P:phosphorelay signal transduction system"/>
    <property type="evidence" value="ECO:0007669"/>
    <property type="project" value="InterPro"/>
</dbReference>
<protein>
    <submittedName>
        <fullName evidence="5">DNA-binding response regulator</fullName>
    </submittedName>
</protein>
<dbReference type="SMART" id="SM00421">
    <property type="entry name" value="HTH_LUXR"/>
    <property type="match status" value="1"/>
</dbReference>
<dbReference type="EMBL" id="QQNA01000031">
    <property type="protein sequence ID" value="RDG39102.1"/>
    <property type="molecule type" value="Genomic_DNA"/>
</dbReference>
<dbReference type="PANTHER" id="PTHR43214">
    <property type="entry name" value="TWO-COMPONENT RESPONSE REGULATOR"/>
    <property type="match status" value="1"/>
</dbReference>
<name>A0A370BEJ7_9ACTN</name>
<feature type="domain" description="Response regulatory" evidence="4">
    <location>
        <begin position="3"/>
        <end position="119"/>
    </location>
</feature>
<dbReference type="SUPFAM" id="SSF52172">
    <property type="entry name" value="CheY-like"/>
    <property type="match status" value="1"/>
</dbReference>
<dbReference type="SUPFAM" id="SSF46894">
    <property type="entry name" value="C-terminal effector domain of the bipartite response regulators"/>
    <property type="match status" value="1"/>
</dbReference>
<dbReference type="InterPro" id="IPR039420">
    <property type="entry name" value="WalR-like"/>
</dbReference>
<dbReference type="RefSeq" id="WP_114622537.1">
    <property type="nucleotide sequence ID" value="NZ_QQNA01000031.1"/>
</dbReference>
<feature type="domain" description="HTH luxR-type" evidence="3">
    <location>
        <begin position="134"/>
        <end position="199"/>
    </location>
</feature>
<dbReference type="PROSITE" id="PS50110">
    <property type="entry name" value="RESPONSE_REGULATORY"/>
    <property type="match status" value="1"/>
</dbReference>
<evidence type="ECO:0000259" key="4">
    <source>
        <dbReference type="PROSITE" id="PS50110"/>
    </source>
</evidence>